<accession>A0A640SD55</accession>
<proteinExistence type="predicted"/>
<dbReference type="Proteomes" id="UP000435837">
    <property type="component" value="Unassembled WGS sequence"/>
</dbReference>
<dbReference type="AlphaFoldDB" id="A0A640SD55"/>
<comment type="caution">
    <text evidence="2">The sequence shown here is derived from an EMBL/GenBank/DDBJ whole genome shotgun (WGS) entry which is preliminary data.</text>
</comment>
<gene>
    <name evidence="2" type="ORF">Scani_37830</name>
</gene>
<name>A0A640SD55_9ACTN</name>
<organism evidence="2 3">
    <name type="scientific">Streptomyces caniferus</name>
    <dbReference type="NCBI Taxonomy" id="285557"/>
    <lineage>
        <taxon>Bacteria</taxon>
        <taxon>Bacillati</taxon>
        <taxon>Actinomycetota</taxon>
        <taxon>Actinomycetes</taxon>
        <taxon>Kitasatosporales</taxon>
        <taxon>Streptomycetaceae</taxon>
        <taxon>Streptomyces</taxon>
    </lineage>
</organism>
<protein>
    <submittedName>
        <fullName evidence="2">Uncharacterized protein</fullName>
    </submittedName>
</protein>
<evidence type="ECO:0000313" key="3">
    <source>
        <dbReference type="Proteomes" id="UP000435837"/>
    </source>
</evidence>
<feature type="region of interest" description="Disordered" evidence="1">
    <location>
        <begin position="64"/>
        <end position="107"/>
    </location>
</feature>
<feature type="compositionally biased region" description="Low complexity" evidence="1">
    <location>
        <begin position="78"/>
        <end position="87"/>
    </location>
</feature>
<dbReference type="EMBL" id="BLIN01000005">
    <property type="protein sequence ID" value="GFE07515.1"/>
    <property type="molecule type" value="Genomic_DNA"/>
</dbReference>
<feature type="region of interest" description="Disordered" evidence="1">
    <location>
        <begin position="126"/>
        <end position="155"/>
    </location>
</feature>
<feature type="compositionally biased region" description="Basic and acidic residues" evidence="1">
    <location>
        <begin position="11"/>
        <end position="20"/>
    </location>
</feature>
<sequence length="155" mass="15869">MIDLALSGEAEPLHAPERQRPVHAGALPPIHPPHVRTNRSPAQTWSGLTALDLAARLAGPGPAVAPDGFHLPDRAPDPDGALPLAGPEPGPGGMELSSALPARDSGGRMFLPAARPLAADRLASACGTRSSDHTDGLCRPLVDMPLAPQHQGGTP</sequence>
<evidence type="ECO:0000313" key="2">
    <source>
        <dbReference type="EMBL" id="GFE07515.1"/>
    </source>
</evidence>
<reference evidence="2 3" key="1">
    <citation type="submission" date="2019-12" db="EMBL/GenBank/DDBJ databases">
        <title>Whole genome shotgun sequence of Streptomyces caniferus NBRC 15389.</title>
        <authorList>
            <person name="Ichikawa N."/>
            <person name="Kimura A."/>
            <person name="Kitahashi Y."/>
            <person name="Komaki H."/>
            <person name="Tamura T."/>
        </authorList>
    </citation>
    <scope>NUCLEOTIDE SEQUENCE [LARGE SCALE GENOMIC DNA]</scope>
    <source>
        <strain evidence="2 3">NBRC 15389</strain>
    </source>
</reference>
<feature type="region of interest" description="Disordered" evidence="1">
    <location>
        <begin position="1"/>
        <end position="40"/>
    </location>
</feature>
<evidence type="ECO:0000256" key="1">
    <source>
        <dbReference type="SAM" id="MobiDB-lite"/>
    </source>
</evidence>